<comment type="catalytic activity">
    <reaction evidence="1">
        <text>ATP + protein L-histidine = ADP + protein N-phospho-L-histidine.</text>
        <dbReference type="EC" id="2.7.13.3"/>
    </reaction>
</comment>
<keyword evidence="3" id="KW-0597">Phosphoprotein</keyword>
<feature type="domain" description="PAS" evidence="8">
    <location>
        <begin position="689"/>
        <end position="748"/>
    </location>
</feature>
<dbReference type="InterPro" id="IPR003018">
    <property type="entry name" value="GAF"/>
</dbReference>
<dbReference type="InterPro" id="IPR035965">
    <property type="entry name" value="PAS-like_dom_sf"/>
</dbReference>
<dbReference type="Pfam" id="PF08447">
    <property type="entry name" value="PAS_3"/>
    <property type="match status" value="8"/>
</dbReference>
<dbReference type="Pfam" id="PF00512">
    <property type="entry name" value="HisKA"/>
    <property type="match status" value="1"/>
</dbReference>
<feature type="domain" description="PAC" evidence="9">
    <location>
        <begin position="1315"/>
        <end position="1367"/>
    </location>
</feature>
<organism evidence="10 11">
    <name type="scientific">Cyclobacterium xiamenense</name>
    <dbReference type="NCBI Taxonomy" id="1297121"/>
    <lineage>
        <taxon>Bacteria</taxon>
        <taxon>Pseudomonadati</taxon>
        <taxon>Bacteroidota</taxon>
        <taxon>Cytophagia</taxon>
        <taxon>Cytophagales</taxon>
        <taxon>Cyclobacteriaceae</taxon>
        <taxon>Cyclobacterium</taxon>
    </lineage>
</organism>
<accession>A0A1H6TVV2</accession>
<dbReference type="Gene3D" id="2.10.70.100">
    <property type="match status" value="1"/>
</dbReference>
<feature type="coiled-coil region" evidence="6">
    <location>
        <begin position="2184"/>
        <end position="2211"/>
    </location>
</feature>
<dbReference type="InterPro" id="IPR013655">
    <property type="entry name" value="PAS_fold_3"/>
</dbReference>
<feature type="domain" description="PAS" evidence="8">
    <location>
        <begin position="174"/>
        <end position="247"/>
    </location>
</feature>
<dbReference type="PROSITE" id="PS50112">
    <property type="entry name" value="PAS"/>
    <property type="match status" value="8"/>
</dbReference>
<dbReference type="EC" id="2.7.13.3" evidence="2"/>
<evidence type="ECO:0000259" key="7">
    <source>
        <dbReference type="PROSITE" id="PS50109"/>
    </source>
</evidence>
<dbReference type="RefSeq" id="WP_092168627.1">
    <property type="nucleotide sequence ID" value="NZ_FNZH01000001.1"/>
</dbReference>
<dbReference type="Gene3D" id="3.30.565.10">
    <property type="entry name" value="Histidine kinase-like ATPase, C-terminal domain"/>
    <property type="match status" value="1"/>
</dbReference>
<evidence type="ECO:0000313" key="11">
    <source>
        <dbReference type="Proteomes" id="UP000199403"/>
    </source>
</evidence>
<dbReference type="Pfam" id="PF13426">
    <property type="entry name" value="PAS_9"/>
    <property type="match status" value="1"/>
</dbReference>
<feature type="domain" description="PAC" evidence="9">
    <location>
        <begin position="2141"/>
        <end position="2193"/>
    </location>
</feature>
<feature type="domain" description="PAS" evidence="8">
    <location>
        <begin position="2064"/>
        <end position="2136"/>
    </location>
</feature>
<dbReference type="InterPro" id="IPR000700">
    <property type="entry name" value="PAS-assoc_C"/>
</dbReference>
<dbReference type="GO" id="GO:0000155">
    <property type="term" value="F:phosphorelay sensor kinase activity"/>
    <property type="evidence" value="ECO:0007669"/>
    <property type="project" value="InterPro"/>
</dbReference>
<dbReference type="InterPro" id="IPR005467">
    <property type="entry name" value="His_kinase_dom"/>
</dbReference>
<protein>
    <recommendedName>
        <fullName evidence="2">histidine kinase</fullName>
        <ecNumber evidence="2">2.7.13.3</ecNumber>
    </recommendedName>
</protein>
<dbReference type="SMART" id="SM00388">
    <property type="entry name" value="HisKA"/>
    <property type="match status" value="1"/>
</dbReference>
<dbReference type="InterPro" id="IPR036890">
    <property type="entry name" value="HATPase_C_sf"/>
</dbReference>
<feature type="domain" description="PAC" evidence="9">
    <location>
        <begin position="762"/>
        <end position="813"/>
    </location>
</feature>
<feature type="domain" description="PAS" evidence="8">
    <location>
        <begin position="814"/>
        <end position="855"/>
    </location>
</feature>
<dbReference type="InterPro" id="IPR036097">
    <property type="entry name" value="HisK_dim/P_sf"/>
</dbReference>
<keyword evidence="4" id="KW-0808">Transferase</keyword>
<dbReference type="InterPro" id="IPR052162">
    <property type="entry name" value="Sensor_kinase/Photoreceptor"/>
</dbReference>
<dbReference type="InterPro" id="IPR003661">
    <property type="entry name" value="HisK_dim/P_dom"/>
</dbReference>
<reference evidence="11" key="1">
    <citation type="submission" date="2016-10" db="EMBL/GenBank/DDBJ databases">
        <authorList>
            <person name="Varghese N."/>
            <person name="Submissions S."/>
        </authorList>
    </citation>
    <scope>NUCLEOTIDE SEQUENCE [LARGE SCALE GENOMIC DNA]</scope>
    <source>
        <strain evidence="11">IBRC-M 10761</strain>
    </source>
</reference>
<dbReference type="InterPro" id="IPR001610">
    <property type="entry name" value="PAC"/>
</dbReference>
<feature type="domain" description="PAC" evidence="9">
    <location>
        <begin position="251"/>
        <end position="304"/>
    </location>
</feature>
<dbReference type="SUPFAM" id="SSF55781">
    <property type="entry name" value="GAF domain-like"/>
    <property type="match status" value="4"/>
</dbReference>
<dbReference type="SMART" id="SM00086">
    <property type="entry name" value="PAC"/>
    <property type="match status" value="10"/>
</dbReference>
<gene>
    <name evidence="10" type="ORF">SAMN05192553_101354</name>
</gene>
<dbReference type="PANTHER" id="PTHR43304">
    <property type="entry name" value="PHYTOCHROME-LIKE PROTEIN CPH1"/>
    <property type="match status" value="1"/>
</dbReference>
<dbReference type="InterPro" id="IPR029016">
    <property type="entry name" value="GAF-like_dom_sf"/>
</dbReference>
<dbReference type="EMBL" id="FNZH01000001">
    <property type="protein sequence ID" value="SEI80345.1"/>
    <property type="molecule type" value="Genomic_DNA"/>
</dbReference>
<dbReference type="PRINTS" id="PR00344">
    <property type="entry name" value="BCTRLSENSOR"/>
</dbReference>
<dbReference type="NCBIfam" id="TIGR00229">
    <property type="entry name" value="sensory_box"/>
    <property type="match status" value="9"/>
</dbReference>
<dbReference type="SUPFAM" id="SSF55874">
    <property type="entry name" value="ATPase domain of HSP90 chaperone/DNA topoisomerase II/histidine kinase"/>
    <property type="match status" value="1"/>
</dbReference>
<dbReference type="Proteomes" id="UP000199403">
    <property type="component" value="Unassembled WGS sequence"/>
</dbReference>
<dbReference type="InterPro" id="IPR004358">
    <property type="entry name" value="Sig_transdc_His_kin-like_C"/>
</dbReference>
<dbReference type="Pfam" id="PF08448">
    <property type="entry name" value="PAS_4"/>
    <property type="match status" value="1"/>
</dbReference>
<dbReference type="PROSITE" id="PS50113">
    <property type="entry name" value="PAC"/>
    <property type="match status" value="6"/>
</dbReference>
<dbReference type="Pfam" id="PF02518">
    <property type="entry name" value="HATPase_c"/>
    <property type="match status" value="1"/>
</dbReference>
<dbReference type="InterPro" id="IPR003594">
    <property type="entry name" value="HATPase_dom"/>
</dbReference>
<dbReference type="Gene3D" id="1.10.287.130">
    <property type="match status" value="1"/>
</dbReference>
<dbReference type="Pfam" id="PF01590">
    <property type="entry name" value="GAF"/>
    <property type="match status" value="2"/>
</dbReference>
<dbReference type="InterPro" id="IPR013656">
    <property type="entry name" value="PAS_4"/>
</dbReference>
<evidence type="ECO:0000313" key="10">
    <source>
        <dbReference type="EMBL" id="SEI80345.1"/>
    </source>
</evidence>
<dbReference type="PROSITE" id="PS50109">
    <property type="entry name" value="HIS_KIN"/>
    <property type="match status" value="1"/>
</dbReference>
<feature type="domain" description="PAC" evidence="9">
    <location>
        <begin position="377"/>
        <end position="428"/>
    </location>
</feature>
<dbReference type="Gene3D" id="3.30.450.40">
    <property type="match status" value="4"/>
</dbReference>
<dbReference type="CDD" id="cd00130">
    <property type="entry name" value="PAS"/>
    <property type="match status" value="10"/>
</dbReference>
<keyword evidence="6" id="KW-0175">Coiled coil</keyword>
<feature type="domain" description="PAS" evidence="8">
    <location>
        <begin position="1526"/>
        <end position="1596"/>
    </location>
</feature>
<feature type="domain" description="PAS" evidence="8">
    <location>
        <begin position="943"/>
        <end position="1015"/>
    </location>
</feature>
<feature type="domain" description="Histidine kinase" evidence="7">
    <location>
        <begin position="2218"/>
        <end position="2432"/>
    </location>
</feature>
<evidence type="ECO:0000256" key="2">
    <source>
        <dbReference type="ARBA" id="ARBA00012438"/>
    </source>
</evidence>
<dbReference type="SUPFAM" id="SSF55785">
    <property type="entry name" value="PYP-like sensor domain (PAS domain)"/>
    <property type="match status" value="11"/>
</dbReference>
<keyword evidence="5" id="KW-0418">Kinase</keyword>
<evidence type="ECO:0000256" key="1">
    <source>
        <dbReference type="ARBA" id="ARBA00000085"/>
    </source>
</evidence>
<name>A0A1H6TVV2_9BACT</name>
<feature type="domain" description="PAS" evidence="8">
    <location>
        <begin position="1947"/>
        <end position="2017"/>
    </location>
</feature>
<evidence type="ECO:0000256" key="4">
    <source>
        <dbReference type="ARBA" id="ARBA00022679"/>
    </source>
</evidence>
<dbReference type="OrthoDB" id="9124519at2"/>
<feature type="domain" description="PAC" evidence="9">
    <location>
        <begin position="637"/>
        <end position="688"/>
    </location>
</feature>
<evidence type="ECO:0000256" key="5">
    <source>
        <dbReference type="ARBA" id="ARBA00022777"/>
    </source>
</evidence>
<dbReference type="STRING" id="1416801.SAMN05192553_101354"/>
<evidence type="ECO:0000259" key="8">
    <source>
        <dbReference type="PROSITE" id="PS50112"/>
    </source>
</evidence>
<evidence type="ECO:0000259" key="9">
    <source>
        <dbReference type="PROSITE" id="PS50113"/>
    </source>
</evidence>
<keyword evidence="11" id="KW-1185">Reference proteome</keyword>
<dbReference type="SMART" id="SM00091">
    <property type="entry name" value="PAS"/>
    <property type="match status" value="11"/>
</dbReference>
<dbReference type="PANTHER" id="PTHR43304:SF1">
    <property type="entry name" value="PAC DOMAIN-CONTAINING PROTEIN"/>
    <property type="match status" value="1"/>
</dbReference>
<dbReference type="SMART" id="SM00387">
    <property type="entry name" value="HATPase_c"/>
    <property type="match status" value="1"/>
</dbReference>
<proteinExistence type="predicted"/>
<dbReference type="CDD" id="cd00082">
    <property type="entry name" value="HisKA"/>
    <property type="match status" value="1"/>
</dbReference>
<evidence type="ECO:0000256" key="6">
    <source>
        <dbReference type="SAM" id="Coils"/>
    </source>
</evidence>
<dbReference type="InterPro" id="IPR000014">
    <property type="entry name" value="PAS"/>
</dbReference>
<evidence type="ECO:0000256" key="3">
    <source>
        <dbReference type="ARBA" id="ARBA00022553"/>
    </source>
</evidence>
<sequence length="2442" mass="279937">MESKKQQLVEEVLATYGVLNSDPEEEFDTISQVASVLFGAPIALITVLSERKQFLKSRIGLEGKEIPIDVSFCRIAMDASEEILLVEDARKDARFKYNPLVTGEPNIVFYAGVPIFTPEGYPMGALCVIDQKPRRPESEKLSALKVLGTQVTRILELRKSHQKLSIVKVNLETETRRLNNILEATQVGTWEWDMVADKVIINARYAEMAGYSLEELSPFTMDTWYALIHPEDRSISDKILEECFAKKRDYYSVECRLVHKKGHFIWINDRGKVTKWSAVGKPLMMSGTHTDISERKKREIQFQSISDNIPGVVYRYRRFVDGRDALEMVSNGASRLWGISAEMAMKDNQLIWDRYHPEDIEKHLETIRRSEENLSFWIHEWRYLHPDGRLRWHKGTGNPTKHKDGSVVWDAVILDITQRKEAEFRLEKTLDSLRERVKEQECLYRITQLRHPKGDLDSLLKQAVAIVPSGLKYPESAIASLSYGNIHHFSSPCDGFSTNLTATYETVQGKNLTLNVGYPYSFQGKKSYPILQEEVRMLDTLVAHLGSTIDQIAGEAALSASKDRINTLIQTINGIFWEADAQTNTVLFLSPQVTSILGYTVSEWLQVPEFWESLLHPEDSEGVLSETSEKIEAGKDYTVEYRLRAKDGRWIWIQDMVQVEREGDRVVSLRGLMVDITERKTVEEALEQSEKRFKALVQGGSDLTAILSNDGRYVYVSPNYPDYLGYAEGELLGNEPADYFHPDDKERVFADFVDLSAKKRIKSNPYRYKRKDGSWCWLQSVATDLLDDEAVRGIVVNSVEITDLIEVQERLERSEARYRGFYESQTNYVIRTDLDGNLTYANPKFIEDYGWLYPEESPLENSYRSFVLGQDREKVGQSMAGCMALPEEVQKVEIENPKKGGGTLHTLWELICLPDAKGQPGEMQWIGVDISYRISMENALKKSNERFELIMQTGSESIWDYNPATGELFLGDGFRKNFGFEVGSLSQNNAMINRQIHPDDLEAYLSEIHKILREGSDMPWDFRYRLKKSDGNYAYVHDKAIVLRGVDGKPYRAVGAMRDITMEHYYGSMETIDIGIMETSMDAFSQPKPLIANYLKQVEDLFPGMKASLLWISGNRLYNFASPSLPDEYLERMEGLELATKSNSWNTLANLKKKVVVPDLMSDEKWVDYMPLFKKHGIRACSSQPIVNSEGKLVASLLFYFGKRGNPGEWGYFAMDRCQRLISLLLTKYEFLEGLRKSNERYTYLNMATNDAIYDWDVQADKFLWGEGFYRIFGFEKGEEINQMADWAGFIHPIDAEENQVDRKMFLGNPRQNRWHKEFRFLHRNGSFRTIEEIGYMIRDDSGKPQRMIGVLRDVSEIKKVSQQNELEHEVASFFKKEVSLQETLRGVLAYLTRYGGYAGAEIWLVGINGKRINLVQGFWKKDALARLAGKGGSLTYGTGLPGEIWKEKEARAFTDSEVDEKLQRRALRKKGKLTAALGIPLLQGEQLLGVLLFFSDRKKQELSAEKSIFKHLGAFLGGEIKRKRQEEEMLLLFESAPEVLAIAAPGGHFAKVNPAFCRLLGYTAEELTSQPFSTFIHPEDLNPTENEFAETITGDRKARNFVNRYRTKSGEVRWISWNSSDAFGEEGLVFSYGHDITEMVELQALLDNATQLSRVGSWELNLIDEHLFLSKITREIYELPDDYFPGLEQTLEFYREDFREFVKELLSETIQTGKSWDFQAPIVTYTGEERWIRSIGQAEFAEGKCLRLFGSFQDIHPQKSNEIQLAKNNRLLEVISEVIGKFLLVDDWQQVLEEVFELTGNAVGVDRVYLFRHQGFSKSGDTSSNQLTEWVRKDAFSQGEVSGFQVEAADDFAELLQPLQMGTLFSTNTCDLPPGKLKDRMEARGIGASVLVPIRINREFYGVLGIDDCKGQRHWSEHELSFLQTISSNLASAIQRRNSQLALQESFEEKNTILESIGEAFFALDRELKIRYWNQRAENLLGVSRSKVVGKRLYEVFPEVNKPEFQAKYTEALEKQKPIHFEEYYRALAIWLEVNAYPSGEGFSVFIKDVTREKVAFQNVRLSNERFEKIAEATNDAIWDYDVDNDTLFWGKGFYTLFGYDLETTVPSMQLLVELMHPDDRERVANKIHQFKQSKSLTNWFEEYRFLRKDGFFAFVMDRAIFIRNQEGRVTRVVGAMTDITYRKEYEESLEVMNQQMALHARELERSNLELEQFAYVASHDLQEPLRMVSSFMGLLERKYGPELDEKAHQYIQFAVDGAKRMKQIILDLLEYSRIGKSEDKLKLIATKEIVDEVCLLQKRAIRESGAAIHYEALPSVISFRAPLLQVFQNLIGNALKYRSPGTSPMIEIYAEVAEEFWKFSVRDNGIGIDPMYHEKIFIIFNRLHNKAEYGGTGMGLAIVKKIIDNLGGEIGLESTPGKGSTFYFTLPRVSATIPSAPSQN</sequence>
<dbReference type="Gene3D" id="3.30.450.20">
    <property type="entry name" value="PAS domain"/>
    <property type="match status" value="11"/>
</dbReference>
<dbReference type="SMART" id="SM00065">
    <property type="entry name" value="GAF"/>
    <property type="match status" value="3"/>
</dbReference>
<dbReference type="SUPFAM" id="SSF47384">
    <property type="entry name" value="Homodimeric domain of signal transducing histidine kinase"/>
    <property type="match status" value="1"/>
</dbReference>
<feature type="domain" description="PAS" evidence="8">
    <location>
        <begin position="561"/>
        <end position="634"/>
    </location>
</feature>